<dbReference type="EMBL" id="QZVT01000001">
    <property type="protein sequence ID" value="RJT82925.1"/>
    <property type="molecule type" value="Genomic_DNA"/>
</dbReference>
<dbReference type="Proteomes" id="UP000272560">
    <property type="component" value="Unassembled WGS sequence"/>
</dbReference>
<dbReference type="PROSITE" id="PS51257">
    <property type="entry name" value="PROKAR_LIPOPROTEIN"/>
    <property type="match status" value="1"/>
</dbReference>
<gene>
    <name evidence="2" type="ORF">D6T63_00200</name>
</gene>
<keyword evidence="3" id="KW-1185">Reference proteome</keyword>
<reference evidence="2 3" key="1">
    <citation type="submission" date="2018-09" db="EMBL/GenBank/DDBJ databases">
        <title>Novel species of Arthrobacter.</title>
        <authorList>
            <person name="Liu Q."/>
            <person name="Xin Y.-H."/>
        </authorList>
    </citation>
    <scope>NUCLEOTIDE SEQUENCE [LARGE SCALE GENOMIC DNA]</scope>
    <source>
        <strain evidence="2 3">Hz2</strain>
    </source>
</reference>
<sequence length="190" mass="20083">MKKLLSLLFIVAAALVGLVACEASQGTGSEARTEAPAASGSTAGPAVLPVAKNPITNTGTKTGLAISETMVENNVDKASGKEVGDRLQFTIKNSFTEQITGVEVYYTMTETPTGKTESYYQKLEGLAIAPNTEATVYFDNESGEGHYPENKFSIYRTSPNEVKFDIEASAPGFAAARGTALKEEGLEEAD</sequence>
<keyword evidence="1" id="KW-0732">Signal</keyword>
<dbReference type="OrthoDB" id="4940102at2"/>
<evidence type="ECO:0000313" key="3">
    <source>
        <dbReference type="Proteomes" id="UP000272560"/>
    </source>
</evidence>
<organism evidence="2 3">
    <name type="scientific">Arthrobacter cheniae</name>
    <dbReference type="NCBI Taxonomy" id="1258888"/>
    <lineage>
        <taxon>Bacteria</taxon>
        <taxon>Bacillati</taxon>
        <taxon>Actinomycetota</taxon>
        <taxon>Actinomycetes</taxon>
        <taxon>Micrococcales</taxon>
        <taxon>Micrococcaceae</taxon>
        <taxon>Arthrobacter</taxon>
    </lineage>
</organism>
<dbReference type="RefSeq" id="WP_120147032.1">
    <property type="nucleotide sequence ID" value="NZ_QZVT01000001.1"/>
</dbReference>
<accession>A0A3A5M7X4</accession>
<evidence type="ECO:0000256" key="1">
    <source>
        <dbReference type="SAM" id="SignalP"/>
    </source>
</evidence>
<feature type="chain" id="PRO_5039040985" evidence="1">
    <location>
        <begin position="23"/>
        <end position="190"/>
    </location>
</feature>
<feature type="signal peptide" evidence="1">
    <location>
        <begin position="1"/>
        <end position="22"/>
    </location>
</feature>
<comment type="caution">
    <text evidence="2">The sequence shown here is derived from an EMBL/GenBank/DDBJ whole genome shotgun (WGS) entry which is preliminary data.</text>
</comment>
<dbReference type="AlphaFoldDB" id="A0A3A5M7X4"/>
<name>A0A3A5M7X4_9MICC</name>
<protein>
    <submittedName>
        <fullName evidence="2">Uncharacterized protein</fullName>
    </submittedName>
</protein>
<evidence type="ECO:0000313" key="2">
    <source>
        <dbReference type="EMBL" id="RJT82925.1"/>
    </source>
</evidence>
<proteinExistence type="predicted"/>